<reference evidence="2" key="1">
    <citation type="journal article" date="2014" name="Science">
        <title>Ancient hybridizations among the ancestral genomes of bread wheat.</title>
        <authorList>
            <consortium name="International Wheat Genome Sequencing Consortium,"/>
            <person name="Marcussen T."/>
            <person name="Sandve S.R."/>
            <person name="Heier L."/>
            <person name="Spannagl M."/>
            <person name="Pfeifer M."/>
            <person name="Jakobsen K.S."/>
            <person name="Wulff B.B."/>
            <person name="Steuernagel B."/>
            <person name="Mayer K.F."/>
            <person name="Olsen O.A."/>
        </authorList>
    </citation>
    <scope>NUCLEOTIDE SEQUENCE [LARGE SCALE GENOMIC DNA]</scope>
    <source>
        <strain evidence="2">cv. AL8/78</strain>
    </source>
</reference>
<evidence type="ECO:0000313" key="2">
    <source>
        <dbReference type="Proteomes" id="UP000015105"/>
    </source>
</evidence>
<protein>
    <submittedName>
        <fullName evidence="1">Uncharacterized protein</fullName>
    </submittedName>
</protein>
<reference evidence="2" key="2">
    <citation type="journal article" date="2017" name="Nat. Plants">
        <title>The Aegilops tauschii genome reveals multiple impacts of transposons.</title>
        <authorList>
            <person name="Zhao G."/>
            <person name="Zou C."/>
            <person name="Li K."/>
            <person name="Wang K."/>
            <person name="Li T."/>
            <person name="Gao L."/>
            <person name="Zhang X."/>
            <person name="Wang H."/>
            <person name="Yang Z."/>
            <person name="Liu X."/>
            <person name="Jiang W."/>
            <person name="Mao L."/>
            <person name="Kong X."/>
            <person name="Jiao Y."/>
            <person name="Jia J."/>
        </authorList>
    </citation>
    <scope>NUCLEOTIDE SEQUENCE [LARGE SCALE GENOMIC DNA]</scope>
    <source>
        <strain evidence="2">cv. AL8/78</strain>
    </source>
</reference>
<dbReference type="AlphaFoldDB" id="A0A453PJG0"/>
<dbReference type="Proteomes" id="UP000015105">
    <property type="component" value="Chromosome 6D"/>
</dbReference>
<reference evidence="1" key="3">
    <citation type="journal article" date="2017" name="Nature">
        <title>Genome sequence of the progenitor of the wheat D genome Aegilops tauschii.</title>
        <authorList>
            <person name="Luo M.C."/>
            <person name="Gu Y.Q."/>
            <person name="Puiu D."/>
            <person name="Wang H."/>
            <person name="Twardziok S.O."/>
            <person name="Deal K.R."/>
            <person name="Huo N."/>
            <person name="Zhu T."/>
            <person name="Wang L."/>
            <person name="Wang Y."/>
            <person name="McGuire P.E."/>
            <person name="Liu S."/>
            <person name="Long H."/>
            <person name="Ramasamy R.K."/>
            <person name="Rodriguez J.C."/>
            <person name="Van S.L."/>
            <person name="Yuan L."/>
            <person name="Wang Z."/>
            <person name="Xia Z."/>
            <person name="Xiao L."/>
            <person name="Anderson O.D."/>
            <person name="Ouyang S."/>
            <person name="Liang Y."/>
            <person name="Zimin A.V."/>
            <person name="Pertea G."/>
            <person name="Qi P."/>
            <person name="Bennetzen J.L."/>
            <person name="Dai X."/>
            <person name="Dawson M.W."/>
            <person name="Muller H.G."/>
            <person name="Kugler K."/>
            <person name="Rivarola-Duarte L."/>
            <person name="Spannagl M."/>
            <person name="Mayer K.F.X."/>
            <person name="Lu F.H."/>
            <person name="Bevan M.W."/>
            <person name="Leroy P."/>
            <person name="Li P."/>
            <person name="You F.M."/>
            <person name="Sun Q."/>
            <person name="Liu Z."/>
            <person name="Lyons E."/>
            <person name="Wicker T."/>
            <person name="Salzberg S.L."/>
            <person name="Devos K.M."/>
            <person name="Dvorak J."/>
        </authorList>
    </citation>
    <scope>NUCLEOTIDE SEQUENCE [LARGE SCALE GENOMIC DNA]</scope>
    <source>
        <strain evidence="1">cv. AL8/78</strain>
    </source>
</reference>
<dbReference type="Gramene" id="AET6Gv20752200.22">
    <property type="protein sequence ID" value="AET6Gv20752200.22"/>
    <property type="gene ID" value="AET6Gv20752200"/>
</dbReference>
<reference evidence="1" key="4">
    <citation type="submission" date="2019-03" db="UniProtKB">
        <authorList>
            <consortium name="EnsemblPlants"/>
        </authorList>
    </citation>
    <scope>IDENTIFICATION</scope>
</reference>
<accession>A0A453PJG0</accession>
<name>A0A453PJG0_AEGTS</name>
<dbReference type="EnsemblPlants" id="AET6Gv20752200.22">
    <property type="protein sequence ID" value="AET6Gv20752200.22"/>
    <property type="gene ID" value="AET6Gv20752200"/>
</dbReference>
<sequence length="59" mass="6484">MCFRDGVTMSGVEDQAKFHLVGIDTNDGCLDASVSPMFSTCEQHSKQVLTCRDSQKLDT</sequence>
<proteinExistence type="predicted"/>
<evidence type="ECO:0000313" key="1">
    <source>
        <dbReference type="EnsemblPlants" id="AET6Gv20752200.22"/>
    </source>
</evidence>
<keyword evidence="2" id="KW-1185">Reference proteome</keyword>
<organism evidence="1 2">
    <name type="scientific">Aegilops tauschii subsp. strangulata</name>
    <name type="common">Goatgrass</name>
    <dbReference type="NCBI Taxonomy" id="200361"/>
    <lineage>
        <taxon>Eukaryota</taxon>
        <taxon>Viridiplantae</taxon>
        <taxon>Streptophyta</taxon>
        <taxon>Embryophyta</taxon>
        <taxon>Tracheophyta</taxon>
        <taxon>Spermatophyta</taxon>
        <taxon>Magnoliopsida</taxon>
        <taxon>Liliopsida</taxon>
        <taxon>Poales</taxon>
        <taxon>Poaceae</taxon>
        <taxon>BOP clade</taxon>
        <taxon>Pooideae</taxon>
        <taxon>Triticodae</taxon>
        <taxon>Triticeae</taxon>
        <taxon>Triticinae</taxon>
        <taxon>Aegilops</taxon>
    </lineage>
</organism>
<reference evidence="1" key="5">
    <citation type="journal article" date="2021" name="G3 (Bethesda)">
        <title>Aegilops tauschii genome assembly Aet v5.0 features greater sequence contiguity and improved annotation.</title>
        <authorList>
            <person name="Wang L."/>
            <person name="Zhu T."/>
            <person name="Rodriguez J.C."/>
            <person name="Deal K.R."/>
            <person name="Dubcovsky J."/>
            <person name="McGuire P.E."/>
            <person name="Lux T."/>
            <person name="Spannagl M."/>
            <person name="Mayer K.F.X."/>
            <person name="Baldrich P."/>
            <person name="Meyers B.C."/>
            <person name="Huo N."/>
            <person name="Gu Y.Q."/>
            <person name="Zhou H."/>
            <person name="Devos K.M."/>
            <person name="Bennetzen J.L."/>
            <person name="Unver T."/>
            <person name="Budak H."/>
            <person name="Gulick P.J."/>
            <person name="Galiba G."/>
            <person name="Kalapos B."/>
            <person name="Nelson D.R."/>
            <person name="Li P."/>
            <person name="You F.M."/>
            <person name="Luo M.C."/>
            <person name="Dvorak J."/>
        </authorList>
    </citation>
    <scope>NUCLEOTIDE SEQUENCE [LARGE SCALE GENOMIC DNA]</scope>
    <source>
        <strain evidence="1">cv. AL8/78</strain>
    </source>
</reference>